<dbReference type="AlphaFoldDB" id="A0A1A7YUH2"/>
<dbReference type="PRINTS" id="PR00080">
    <property type="entry name" value="SDRFAMILY"/>
</dbReference>
<dbReference type="GO" id="GO:0008202">
    <property type="term" value="P:steroid metabolic process"/>
    <property type="evidence" value="ECO:0007669"/>
    <property type="project" value="TreeGrafter"/>
</dbReference>
<dbReference type="EMBL" id="HADX01011353">
    <property type="protein sequence ID" value="SBP33585.1"/>
    <property type="molecule type" value="Transcribed_RNA"/>
</dbReference>
<dbReference type="SUPFAM" id="SSF51735">
    <property type="entry name" value="NAD(P)-binding Rossmann-fold domains"/>
    <property type="match status" value="1"/>
</dbReference>
<sequence>MAPQPMFRMALLVSFSVFLTVALGFGLPALLNALMRLLGLPETSVTECIVVIYSLFVLYVATPRIPRGSVEVKGKAVLITGCDSGFGFALAKHLHSLGFTVFAGCLLKDKGGDGSKELEEFRCSRMKVVQLDVCSDEQVEKAVEFIRENLEDSQRGLWAVVNNAGVSTFGEVEFTSMETYRQVSEVNLWGTIRVTKAVLPLIRRAKGRVVNLASMYGRMGNLMRSPYCISKYGVEVFSDCLRYEMKTWGVKVSVIEPGNFIVATGILTRDIVATTANKLWSEAPAEVKEDYGKSHFEQHMALMCSYCNSGQKDVAPVLDDITDAIVSKRPHTRYSPMEPHWWIRVQVMTHLPGAISDLLYF</sequence>
<name>A0A1A7YUH2_9TELE</name>
<reference evidence="4" key="1">
    <citation type="submission" date="2016-05" db="EMBL/GenBank/DDBJ databases">
        <authorList>
            <person name="Lavstsen T."/>
            <person name="Jespersen J.S."/>
        </authorList>
    </citation>
    <scope>NUCLEOTIDE SEQUENCE</scope>
    <source>
        <tissue evidence="4">Brain</tissue>
    </source>
</reference>
<evidence type="ECO:0000256" key="3">
    <source>
        <dbReference type="RuleBase" id="RU000363"/>
    </source>
</evidence>
<dbReference type="PRINTS" id="PR00081">
    <property type="entry name" value="GDHRDH"/>
</dbReference>
<dbReference type="FunFam" id="3.40.50.720:FF:000074">
    <property type="entry name" value="Retinol dehydrogenase type 1"/>
    <property type="match status" value="1"/>
</dbReference>
<proteinExistence type="inferred from homology"/>
<dbReference type="Gene3D" id="3.40.50.720">
    <property type="entry name" value="NAD(P)-binding Rossmann-like Domain"/>
    <property type="match status" value="1"/>
</dbReference>
<dbReference type="PROSITE" id="PS00061">
    <property type="entry name" value="ADH_SHORT"/>
    <property type="match status" value="1"/>
</dbReference>
<dbReference type="EMBL" id="HADW01003726">
    <property type="protein sequence ID" value="SBP05126.1"/>
    <property type="molecule type" value="Transcribed_RNA"/>
</dbReference>
<organism evidence="4">
    <name type="scientific">Iconisemion striatum</name>
    <dbReference type="NCBI Taxonomy" id="60296"/>
    <lineage>
        <taxon>Eukaryota</taxon>
        <taxon>Metazoa</taxon>
        <taxon>Chordata</taxon>
        <taxon>Craniata</taxon>
        <taxon>Vertebrata</taxon>
        <taxon>Euteleostomi</taxon>
        <taxon>Actinopterygii</taxon>
        <taxon>Neopterygii</taxon>
        <taxon>Teleostei</taxon>
        <taxon>Neoteleostei</taxon>
        <taxon>Acanthomorphata</taxon>
        <taxon>Ovalentaria</taxon>
        <taxon>Atherinomorphae</taxon>
        <taxon>Cyprinodontiformes</taxon>
        <taxon>Nothobranchiidae</taxon>
        <taxon>Iconisemion</taxon>
    </lineage>
</organism>
<evidence type="ECO:0000313" key="4">
    <source>
        <dbReference type="EMBL" id="SBP33585.1"/>
    </source>
</evidence>
<evidence type="ECO:0000256" key="2">
    <source>
        <dbReference type="ARBA" id="ARBA00023002"/>
    </source>
</evidence>
<reference evidence="4" key="2">
    <citation type="submission" date="2016-06" db="EMBL/GenBank/DDBJ databases">
        <title>The genome of a short-lived fish provides insights into sex chromosome evolution and the genetic control of aging.</title>
        <authorList>
            <person name="Reichwald K."/>
            <person name="Felder M."/>
            <person name="Petzold A."/>
            <person name="Koch P."/>
            <person name="Groth M."/>
            <person name="Platzer M."/>
        </authorList>
    </citation>
    <scope>NUCLEOTIDE SEQUENCE</scope>
    <source>
        <tissue evidence="4">Brain</tissue>
    </source>
</reference>
<keyword evidence="2" id="KW-0560">Oxidoreductase</keyword>
<dbReference type="InterPro" id="IPR002347">
    <property type="entry name" value="SDR_fam"/>
</dbReference>
<dbReference type="PANTHER" id="PTHR43313">
    <property type="entry name" value="SHORT-CHAIN DEHYDROGENASE/REDUCTASE FAMILY 9C"/>
    <property type="match status" value="1"/>
</dbReference>
<dbReference type="Pfam" id="PF00106">
    <property type="entry name" value="adh_short"/>
    <property type="match status" value="1"/>
</dbReference>
<accession>A0A1A7YUH2</accession>
<dbReference type="InterPro" id="IPR036291">
    <property type="entry name" value="NAD(P)-bd_dom_sf"/>
</dbReference>
<protein>
    <submittedName>
        <fullName evidence="4">3-hydroxybutyrate dehydrogenase, type 1</fullName>
    </submittedName>
</protein>
<dbReference type="GO" id="GO:0016491">
    <property type="term" value="F:oxidoreductase activity"/>
    <property type="evidence" value="ECO:0007669"/>
    <property type="project" value="UniProtKB-KW"/>
</dbReference>
<dbReference type="PANTHER" id="PTHR43313:SF36">
    <property type="entry name" value="D-BETA-HYDROXYBUTYRATE DEHYDROGENASE, MITOCHONDRIAL"/>
    <property type="match status" value="1"/>
</dbReference>
<gene>
    <name evidence="4" type="primary">BDH1</name>
</gene>
<dbReference type="InterPro" id="IPR020904">
    <property type="entry name" value="Sc_DH/Rdtase_CS"/>
</dbReference>
<evidence type="ECO:0000256" key="1">
    <source>
        <dbReference type="ARBA" id="ARBA00006484"/>
    </source>
</evidence>
<comment type="similarity">
    <text evidence="1 3">Belongs to the short-chain dehydrogenases/reductases (SDR) family.</text>
</comment>